<evidence type="ECO:0008006" key="6">
    <source>
        <dbReference type="Google" id="ProtNLM"/>
    </source>
</evidence>
<protein>
    <recommendedName>
        <fullName evidence="6">GST C-terminal domain-containing protein</fullName>
    </recommendedName>
</protein>
<dbReference type="InterPro" id="IPR036249">
    <property type="entry name" value="Thioredoxin-like_sf"/>
</dbReference>
<evidence type="ECO:0000313" key="5">
    <source>
        <dbReference type="Proteomes" id="UP000230002"/>
    </source>
</evidence>
<dbReference type="AlphaFoldDB" id="A0A2G8RNL2"/>
<dbReference type="OrthoDB" id="414243at2759"/>
<dbReference type="Gene3D" id="3.40.30.10">
    <property type="entry name" value="Glutaredoxin"/>
    <property type="match status" value="1"/>
</dbReference>
<dbReference type="PROSITE" id="PS50404">
    <property type="entry name" value="GST_NTER"/>
    <property type="match status" value="1"/>
</dbReference>
<sequence>MLVCRHWRDVGISTPWLWRRISITQNKESLRYRLSQPGECTIDENSVVNDSAMADFIPLAPRIRSLQTPNCFPFESLPSIRPLFEVPFPALEYVKVPYIDFARPQPGDRFDLGLSGDLLPRLRELEIDLLAVSLVPPPAVFSMLKDLVINFKGPVATPLHAKNVLNILAHAPRLHTLKIMSADNHQRGLLSEADVQPDGEPRTCRLPHLEKLVLKCSYQDVAAILRGVDAPNLAAYAVKAISRTPVTTTEIGARFFPPPVRNIVRRFPEIHVFPSPVIHPPAFHIRGSMPPNFSQACHPTGLLNLSFRDRTGSIEPLTAALDTLWSAFSDTGTGTSLESLHITGFKTKIAPSPALWAPLHTTSTFSALSSLISRSPVPPRSSSPSSWLSGPRPFAGRPSSDRPPTLPRAVFEPANSLALHDMFESLVDALLARQERGGASARPVKLSLGLAAKNSAALVVHRWTLNAVSSLCGSFELRTWDTYRFRGQELSELFTLGEPRMLAKSEDSPGPGQSGSATADRVSQDTIHTGDHELELESAERKICDLETGASEDCHSDHWATVTPDAGEHDRGGHVYDDEFSVPTRTMSSTRPEKKQRTEDYVLYYWPGIPGRGEYVRLALEYAGVPYTEQNSPPSGLIPYLADAARLPSGRVVSQTGAILHLIAPRCGLAGAHGSKFNLLTAEGRAALRELSEDELERGEEERAAVTQLVLSALDWQTEAHDIHHPIASALYYEDQKPEAARAAEPFRRDRIPRWLAHFENVLKTNPATAGGERVYLVGKQTTAADLVLFHVVAGVSFAFPRRMGQLKEEGEYANVFALYERVKGEKGIKEYLASGRRQEFSLGIFRHYAELDQEEGK</sequence>
<gene>
    <name evidence="4" type="ORF">GSI_14399</name>
</gene>
<dbReference type="InterPro" id="IPR036282">
    <property type="entry name" value="Glutathione-S-Trfase_C_sf"/>
</dbReference>
<dbReference type="InterPro" id="IPR050213">
    <property type="entry name" value="GST_superfamily"/>
</dbReference>
<dbReference type="Pfam" id="PF14497">
    <property type="entry name" value="GST_C_3"/>
    <property type="match status" value="1"/>
</dbReference>
<proteinExistence type="predicted"/>
<feature type="compositionally biased region" description="Low complexity" evidence="1">
    <location>
        <begin position="382"/>
        <end position="393"/>
    </location>
</feature>
<comment type="caution">
    <text evidence="4">The sequence shown here is derived from an EMBL/GenBank/DDBJ whole genome shotgun (WGS) entry which is preliminary data.</text>
</comment>
<feature type="region of interest" description="Disordered" evidence="1">
    <location>
        <begin position="565"/>
        <end position="594"/>
    </location>
</feature>
<evidence type="ECO:0000259" key="3">
    <source>
        <dbReference type="PROSITE" id="PS50405"/>
    </source>
</evidence>
<evidence type="ECO:0000259" key="2">
    <source>
        <dbReference type="PROSITE" id="PS50404"/>
    </source>
</evidence>
<dbReference type="STRING" id="1077348.A0A2G8RNL2"/>
<feature type="region of interest" description="Disordered" evidence="1">
    <location>
        <begin position="375"/>
        <end position="408"/>
    </location>
</feature>
<dbReference type="Proteomes" id="UP000230002">
    <property type="component" value="Unassembled WGS sequence"/>
</dbReference>
<dbReference type="SUPFAM" id="SSF52833">
    <property type="entry name" value="Thioredoxin-like"/>
    <property type="match status" value="1"/>
</dbReference>
<feature type="domain" description="GST C-terminal" evidence="3">
    <location>
        <begin position="699"/>
        <end position="852"/>
    </location>
</feature>
<dbReference type="GO" id="GO:0006749">
    <property type="term" value="P:glutathione metabolic process"/>
    <property type="evidence" value="ECO:0007669"/>
    <property type="project" value="TreeGrafter"/>
</dbReference>
<keyword evidence="5" id="KW-1185">Reference proteome</keyword>
<dbReference type="InterPro" id="IPR004045">
    <property type="entry name" value="Glutathione_S-Trfase_N"/>
</dbReference>
<dbReference type="PANTHER" id="PTHR11571:SF263">
    <property type="entry name" value="GLUTATHIONE S-TRANSFERASE"/>
    <property type="match status" value="1"/>
</dbReference>
<dbReference type="PANTHER" id="PTHR11571">
    <property type="entry name" value="GLUTATHIONE S-TRANSFERASE"/>
    <property type="match status" value="1"/>
</dbReference>
<dbReference type="PROSITE" id="PS50405">
    <property type="entry name" value="GST_CTER"/>
    <property type="match status" value="1"/>
</dbReference>
<dbReference type="EMBL" id="AYKW01000068">
    <property type="protein sequence ID" value="PIL23091.1"/>
    <property type="molecule type" value="Genomic_DNA"/>
</dbReference>
<feature type="region of interest" description="Disordered" evidence="1">
    <location>
        <begin position="502"/>
        <end position="522"/>
    </location>
</feature>
<evidence type="ECO:0000313" key="4">
    <source>
        <dbReference type="EMBL" id="PIL23091.1"/>
    </source>
</evidence>
<name>A0A2G8RNL2_9APHY</name>
<dbReference type="InterPro" id="IPR004046">
    <property type="entry name" value="GST_C"/>
</dbReference>
<feature type="domain" description="GST N-terminal" evidence="2">
    <location>
        <begin position="599"/>
        <end position="671"/>
    </location>
</feature>
<accession>A0A2G8RNL2</accession>
<dbReference type="GO" id="GO:0004364">
    <property type="term" value="F:glutathione transferase activity"/>
    <property type="evidence" value="ECO:0007669"/>
    <property type="project" value="TreeGrafter"/>
</dbReference>
<feature type="compositionally biased region" description="Basic and acidic residues" evidence="1">
    <location>
        <begin position="566"/>
        <end position="577"/>
    </location>
</feature>
<reference evidence="4 5" key="1">
    <citation type="journal article" date="2015" name="Sci. Rep.">
        <title>Chromosome-level genome map provides insights into diverse defense mechanisms in the medicinal fungus Ganoderma sinense.</title>
        <authorList>
            <person name="Zhu Y."/>
            <person name="Xu J."/>
            <person name="Sun C."/>
            <person name="Zhou S."/>
            <person name="Xu H."/>
            <person name="Nelson D.R."/>
            <person name="Qian J."/>
            <person name="Song J."/>
            <person name="Luo H."/>
            <person name="Xiang L."/>
            <person name="Li Y."/>
            <person name="Xu Z."/>
            <person name="Ji A."/>
            <person name="Wang L."/>
            <person name="Lu S."/>
            <person name="Hayward A."/>
            <person name="Sun W."/>
            <person name="Li X."/>
            <person name="Schwartz D.C."/>
            <person name="Wang Y."/>
            <person name="Chen S."/>
        </authorList>
    </citation>
    <scope>NUCLEOTIDE SEQUENCE [LARGE SCALE GENOMIC DNA]</scope>
    <source>
        <strain evidence="4 5">ZZ0214-1</strain>
    </source>
</reference>
<dbReference type="CDD" id="cd03192">
    <property type="entry name" value="GST_C_Sigma_like"/>
    <property type="match status" value="1"/>
</dbReference>
<dbReference type="SUPFAM" id="SSF47616">
    <property type="entry name" value="GST C-terminal domain-like"/>
    <property type="match status" value="1"/>
</dbReference>
<dbReference type="InterPro" id="IPR010987">
    <property type="entry name" value="Glutathione-S-Trfase_C-like"/>
</dbReference>
<dbReference type="Gene3D" id="1.20.1050.10">
    <property type="match status" value="1"/>
</dbReference>
<evidence type="ECO:0000256" key="1">
    <source>
        <dbReference type="SAM" id="MobiDB-lite"/>
    </source>
</evidence>
<organism evidence="4 5">
    <name type="scientific">Ganoderma sinense ZZ0214-1</name>
    <dbReference type="NCBI Taxonomy" id="1077348"/>
    <lineage>
        <taxon>Eukaryota</taxon>
        <taxon>Fungi</taxon>
        <taxon>Dikarya</taxon>
        <taxon>Basidiomycota</taxon>
        <taxon>Agaricomycotina</taxon>
        <taxon>Agaricomycetes</taxon>
        <taxon>Polyporales</taxon>
        <taxon>Polyporaceae</taxon>
        <taxon>Ganoderma</taxon>
    </lineage>
</organism>